<dbReference type="Proteomes" id="UP000199541">
    <property type="component" value="Unassembled WGS sequence"/>
</dbReference>
<evidence type="ECO:0000259" key="2">
    <source>
        <dbReference type="Pfam" id="PF14342"/>
    </source>
</evidence>
<keyword evidence="5" id="KW-1185">Reference proteome</keyword>
<dbReference type="InterPro" id="IPR025509">
    <property type="entry name" value="DUF4396"/>
</dbReference>
<feature type="transmembrane region" description="Helical" evidence="1">
    <location>
        <begin position="170"/>
        <end position="191"/>
    </location>
</feature>
<accession>A0AAN5A0T7</accession>
<evidence type="ECO:0000313" key="4">
    <source>
        <dbReference type="EMBL" id="SDX13284.1"/>
    </source>
</evidence>
<reference evidence="3" key="3">
    <citation type="submission" date="2023-06" db="EMBL/GenBank/DDBJ databases">
        <authorList>
            <person name="Sun Q."/>
            <person name="Zhou Y."/>
        </authorList>
    </citation>
    <scope>NUCLEOTIDE SEQUENCE</scope>
    <source>
        <strain evidence="3">CGMCC 1.10859</strain>
    </source>
</reference>
<feature type="transmembrane region" description="Helical" evidence="1">
    <location>
        <begin position="37"/>
        <end position="58"/>
    </location>
</feature>
<evidence type="ECO:0000256" key="1">
    <source>
        <dbReference type="SAM" id="Phobius"/>
    </source>
</evidence>
<name>A0AAN5A0T7_9RHOB</name>
<keyword evidence="1" id="KW-0812">Transmembrane</keyword>
<feature type="transmembrane region" description="Helical" evidence="1">
    <location>
        <begin position="6"/>
        <end position="25"/>
    </location>
</feature>
<gene>
    <name evidence="3" type="ORF">GCM10008024_24600</name>
    <name evidence="4" type="ORF">SAMN05444006_110103</name>
</gene>
<dbReference type="EMBL" id="BNAB01000011">
    <property type="protein sequence ID" value="GHE02994.1"/>
    <property type="molecule type" value="Genomic_DNA"/>
</dbReference>
<evidence type="ECO:0000313" key="3">
    <source>
        <dbReference type="EMBL" id="GHE02994.1"/>
    </source>
</evidence>
<keyword evidence="1" id="KW-1133">Transmembrane helix</keyword>
<dbReference type="AlphaFoldDB" id="A0AAN5A0T7"/>
<dbReference type="Proteomes" id="UP000634647">
    <property type="component" value="Unassembled WGS sequence"/>
</dbReference>
<protein>
    <submittedName>
        <fullName evidence="3">Membrane protein</fullName>
    </submittedName>
</protein>
<sequence length="237" mass="25619">MTPIWLTVLSWLTILVGVASAIWLVGDLRRRPPPMAIMNAVWPLTALFGGPLLIAFYLRHGRAPEGGDHGSHDSDGRDPDAAAVTKGALHCGAGCSLGDILAEGSAAIWPVLLVPFGYPGFWPERIFAAWGLDFVLAFILGIVFQYFAIVPMRGLSPWRGIIEALKADTLSLISWQVGMYGAMGLFHFWIFPDLIGAPLIPASPPFWLAMQIAMGAGLLTAWPTNLMLIRAGVKEAM</sequence>
<evidence type="ECO:0000313" key="5">
    <source>
        <dbReference type="Proteomes" id="UP000199541"/>
    </source>
</evidence>
<comment type="caution">
    <text evidence="3">The sequence shown here is derived from an EMBL/GenBank/DDBJ whole genome shotgun (WGS) entry which is preliminary data.</text>
</comment>
<evidence type="ECO:0000313" key="6">
    <source>
        <dbReference type="Proteomes" id="UP000634647"/>
    </source>
</evidence>
<reference evidence="3" key="1">
    <citation type="journal article" date="2014" name="Int. J. Syst. Evol. Microbiol.">
        <title>Complete genome sequence of Corynebacterium casei LMG S-19264T (=DSM 44701T), isolated from a smear-ripened cheese.</title>
        <authorList>
            <consortium name="US DOE Joint Genome Institute (JGI-PGF)"/>
            <person name="Walter F."/>
            <person name="Albersmeier A."/>
            <person name="Kalinowski J."/>
            <person name="Ruckert C."/>
        </authorList>
    </citation>
    <scope>NUCLEOTIDE SEQUENCE</scope>
    <source>
        <strain evidence="3">CGMCC 1.10859</strain>
    </source>
</reference>
<feature type="domain" description="DUF4396" evidence="2">
    <location>
        <begin position="84"/>
        <end position="234"/>
    </location>
</feature>
<reference evidence="4 5" key="2">
    <citation type="submission" date="2016-10" db="EMBL/GenBank/DDBJ databases">
        <authorList>
            <person name="Varghese N."/>
            <person name="Submissions S."/>
        </authorList>
    </citation>
    <scope>NUCLEOTIDE SEQUENCE [LARGE SCALE GENOMIC DNA]</scope>
    <source>
        <strain evidence="4 5">DSM 24802</strain>
    </source>
</reference>
<keyword evidence="1" id="KW-0472">Membrane</keyword>
<dbReference type="RefSeq" id="WP_035846048.1">
    <property type="nucleotide sequence ID" value="NZ_BNAB01000011.1"/>
</dbReference>
<feature type="transmembrane region" description="Helical" evidence="1">
    <location>
        <begin position="206"/>
        <end position="229"/>
    </location>
</feature>
<feature type="transmembrane region" description="Helical" evidence="1">
    <location>
        <begin position="127"/>
        <end position="149"/>
    </location>
</feature>
<dbReference type="Pfam" id="PF14342">
    <property type="entry name" value="DUF4396"/>
    <property type="match status" value="1"/>
</dbReference>
<organism evidence="3 6">
    <name type="scientific">Allgaiera indica</name>
    <dbReference type="NCBI Taxonomy" id="765699"/>
    <lineage>
        <taxon>Bacteria</taxon>
        <taxon>Pseudomonadati</taxon>
        <taxon>Pseudomonadota</taxon>
        <taxon>Alphaproteobacteria</taxon>
        <taxon>Rhodobacterales</taxon>
        <taxon>Paracoccaceae</taxon>
        <taxon>Allgaiera</taxon>
    </lineage>
</organism>
<proteinExistence type="predicted"/>
<dbReference type="EMBL" id="FNOB01000010">
    <property type="protein sequence ID" value="SDX13284.1"/>
    <property type="molecule type" value="Genomic_DNA"/>
</dbReference>